<proteinExistence type="predicted"/>
<dbReference type="EMBL" id="FN595514">
    <property type="protein sequence ID" value="CCB49868.1"/>
    <property type="molecule type" value="Genomic_DNA"/>
</dbReference>
<reference evidence="2" key="1">
    <citation type="journal article" date="2007" name="Nature">
        <title>The grapevine genome sequence suggests ancestral hexaploidization in major angiosperm phyla.</title>
        <authorList>
            <consortium name="The French-Italian Public Consortium for Grapevine Genome Characterization."/>
            <person name="Jaillon O."/>
            <person name="Aury J.-M."/>
            <person name="Noel B."/>
            <person name="Policriti A."/>
            <person name="Clepet C."/>
            <person name="Casagrande A."/>
            <person name="Choisne N."/>
            <person name="Aubourg S."/>
            <person name="Vitulo N."/>
            <person name="Jubin C."/>
            <person name="Vezzi A."/>
            <person name="Legeai F."/>
            <person name="Hugueney P."/>
            <person name="Dasilva C."/>
            <person name="Horner D."/>
            <person name="Mica E."/>
            <person name="Jublot D."/>
            <person name="Poulain J."/>
            <person name="Bruyere C."/>
            <person name="Billault A."/>
            <person name="Segurens B."/>
            <person name="Gouyvenoux M."/>
            <person name="Ugarte E."/>
            <person name="Cattonaro F."/>
            <person name="Anthouard V."/>
            <person name="Vico V."/>
            <person name="Del Fabbro C."/>
            <person name="Alaux M."/>
            <person name="Di Gaspero G."/>
            <person name="Dumas V."/>
            <person name="Felice N."/>
            <person name="Paillard S."/>
            <person name="Juman I."/>
            <person name="Moroldo M."/>
            <person name="Scalabrin S."/>
            <person name="Canaguier A."/>
            <person name="Le Clainche I."/>
            <person name="Malacrida G."/>
            <person name="Durand E."/>
            <person name="Pesole G."/>
            <person name="Laucou V."/>
            <person name="Chatelet P."/>
            <person name="Merdinoglu D."/>
            <person name="Delledonne M."/>
            <person name="Pezzotti M."/>
            <person name="Lecharny A."/>
            <person name="Scarpelli C."/>
            <person name="Artiguenave F."/>
            <person name="Pe M.E."/>
            <person name="Valle G."/>
            <person name="Morgante M."/>
            <person name="Caboche M."/>
            <person name="Adam-Blondon A.-F."/>
            <person name="Weissenbach J."/>
            <person name="Quetier F."/>
            <person name="Wincker P."/>
        </authorList>
    </citation>
    <scope>NUCLEOTIDE SEQUENCE [LARGE SCALE GENOMIC DNA]</scope>
    <source>
        <strain evidence="2">cv. Pinot noir / PN40024</strain>
    </source>
</reference>
<keyword evidence="2" id="KW-1185">Reference proteome</keyword>
<protein>
    <submittedName>
        <fullName evidence="1">Uncharacterized protein</fullName>
    </submittedName>
</protein>
<dbReference type="InParanoid" id="F6HCD3"/>
<gene>
    <name evidence="1" type="ordered locus">VIT_13s0067g00770</name>
</gene>
<sequence>MAGGVVEIREAI</sequence>
<dbReference type="HOGENOM" id="CLU_3436926_0_0_1"/>
<accession>F6HCD3</accession>
<name>F6HCD3_VITVI</name>
<dbReference type="Proteomes" id="UP000009183">
    <property type="component" value="Chromosome 13"/>
</dbReference>
<evidence type="ECO:0000313" key="2">
    <source>
        <dbReference type="Proteomes" id="UP000009183"/>
    </source>
</evidence>
<evidence type="ECO:0000313" key="1">
    <source>
        <dbReference type="EMBL" id="CCB49868.1"/>
    </source>
</evidence>
<organism evidence="1 2">
    <name type="scientific">Vitis vinifera</name>
    <name type="common">Grape</name>
    <dbReference type="NCBI Taxonomy" id="29760"/>
    <lineage>
        <taxon>Eukaryota</taxon>
        <taxon>Viridiplantae</taxon>
        <taxon>Streptophyta</taxon>
        <taxon>Embryophyta</taxon>
        <taxon>Tracheophyta</taxon>
        <taxon>Spermatophyta</taxon>
        <taxon>Magnoliopsida</taxon>
        <taxon>eudicotyledons</taxon>
        <taxon>Gunneridae</taxon>
        <taxon>Pentapetalae</taxon>
        <taxon>rosids</taxon>
        <taxon>Vitales</taxon>
        <taxon>Vitaceae</taxon>
        <taxon>Viteae</taxon>
        <taxon>Vitis</taxon>
    </lineage>
</organism>